<keyword evidence="3 6" id="KW-1133">Transmembrane helix</keyword>
<dbReference type="InterPro" id="IPR045863">
    <property type="entry name" value="CorA_TM1_TM2"/>
</dbReference>
<evidence type="ECO:0000313" key="7">
    <source>
        <dbReference type="EMBL" id="PMD46811.1"/>
    </source>
</evidence>
<dbReference type="GO" id="GO:0016020">
    <property type="term" value="C:membrane"/>
    <property type="evidence" value="ECO:0007669"/>
    <property type="project" value="UniProtKB-SubCell"/>
</dbReference>
<feature type="region of interest" description="Disordered" evidence="5">
    <location>
        <begin position="183"/>
        <end position="202"/>
    </location>
</feature>
<dbReference type="AlphaFoldDB" id="A0A2J6S7T1"/>
<evidence type="ECO:0000256" key="5">
    <source>
        <dbReference type="SAM" id="MobiDB-lite"/>
    </source>
</evidence>
<evidence type="ECO:0000256" key="4">
    <source>
        <dbReference type="ARBA" id="ARBA00023136"/>
    </source>
</evidence>
<dbReference type="EMBL" id="KZ613939">
    <property type="protein sequence ID" value="PMD46811.1"/>
    <property type="molecule type" value="Genomic_DNA"/>
</dbReference>
<evidence type="ECO:0000256" key="2">
    <source>
        <dbReference type="ARBA" id="ARBA00022692"/>
    </source>
</evidence>
<dbReference type="OrthoDB" id="5396681at2759"/>
<evidence type="ECO:0000256" key="6">
    <source>
        <dbReference type="SAM" id="Phobius"/>
    </source>
</evidence>
<dbReference type="SUPFAM" id="SSF144083">
    <property type="entry name" value="Magnesium transport protein CorA, transmembrane region"/>
    <property type="match status" value="1"/>
</dbReference>
<keyword evidence="2 6" id="KW-0812">Transmembrane</keyword>
<evidence type="ECO:0000256" key="3">
    <source>
        <dbReference type="ARBA" id="ARBA00022989"/>
    </source>
</evidence>
<dbReference type="STRING" id="1149755.A0A2J6S7T1"/>
<feature type="transmembrane region" description="Helical" evidence="6">
    <location>
        <begin position="61"/>
        <end position="85"/>
    </location>
</feature>
<sequence>MECLGIKRNTYSSLIQSNNAQYLRTNTIALRRMAELNGKEAAQVKALAEASQRDAHDMKRVAYLTMVYLPPTFAATFFSMPFMSLSDNLVFTAWPKIWIYFVVCAILTVITFSVSIYWEKRSKLLYDRKEIRASEASETASNVGDKDHELLEPPASTELASEDIAREVLKVFLAPESLDANAEEIEPDVEDQPIEWEGLNES</sequence>
<feature type="transmembrane region" description="Helical" evidence="6">
    <location>
        <begin position="97"/>
        <end position="118"/>
    </location>
</feature>
<comment type="subcellular location">
    <subcellularLocation>
        <location evidence="1">Membrane</location>
        <topology evidence="1">Multi-pass membrane protein</topology>
    </subcellularLocation>
</comment>
<reference evidence="7 8" key="1">
    <citation type="submission" date="2016-04" db="EMBL/GenBank/DDBJ databases">
        <title>A degradative enzymes factory behind the ericoid mycorrhizal symbiosis.</title>
        <authorList>
            <consortium name="DOE Joint Genome Institute"/>
            <person name="Martino E."/>
            <person name="Morin E."/>
            <person name="Grelet G."/>
            <person name="Kuo A."/>
            <person name="Kohler A."/>
            <person name="Daghino S."/>
            <person name="Barry K."/>
            <person name="Choi C."/>
            <person name="Cichocki N."/>
            <person name="Clum A."/>
            <person name="Copeland A."/>
            <person name="Hainaut M."/>
            <person name="Haridas S."/>
            <person name="Labutti K."/>
            <person name="Lindquist E."/>
            <person name="Lipzen A."/>
            <person name="Khouja H.-R."/>
            <person name="Murat C."/>
            <person name="Ohm R."/>
            <person name="Olson A."/>
            <person name="Spatafora J."/>
            <person name="Veneault-Fourrey C."/>
            <person name="Henrissat B."/>
            <person name="Grigoriev I."/>
            <person name="Martin F."/>
            <person name="Perotto S."/>
        </authorList>
    </citation>
    <scope>NUCLEOTIDE SEQUENCE [LARGE SCALE GENOMIC DNA]</scope>
    <source>
        <strain evidence="7 8">F</strain>
    </source>
</reference>
<keyword evidence="8" id="KW-1185">Reference proteome</keyword>
<evidence type="ECO:0000313" key="8">
    <source>
        <dbReference type="Proteomes" id="UP000235786"/>
    </source>
</evidence>
<name>A0A2J6S7T1_HYAVF</name>
<protein>
    <submittedName>
        <fullName evidence="7">Uncharacterized protein</fullName>
    </submittedName>
</protein>
<keyword evidence="4 6" id="KW-0472">Membrane</keyword>
<gene>
    <name evidence="7" type="ORF">L207DRAFT_562061</name>
</gene>
<dbReference type="Proteomes" id="UP000235786">
    <property type="component" value="Unassembled WGS sequence"/>
</dbReference>
<accession>A0A2J6S7T1</accession>
<evidence type="ECO:0000256" key="1">
    <source>
        <dbReference type="ARBA" id="ARBA00004141"/>
    </source>
</evidence>
<organism evidence="7 8">
    <name type="scientific">Hyaloscypha variabilis (strain UAMH 11265 / GT02V1 / F)</name>
    <name type="common">Meliniomyces variabilis</name>
    <dbReference type="NCBI Taxonomy" id="1149755"/>
    <lineage>
        <taxon>Eukaryota</taxon>
        <taxon>Fungi</taxon>
        <taxon>Dikarya</taxon>
        <taxon>Ascomycota</taxon>
        <taxon>Pezizomycotina</taxon>
        <taxon>Leotiomycetes</taxon>
        <taxon>Helotiales</taxon>
        <taxon>Hyaloscyphaceae</taxon>
        <taxon>Hyaloscypha</taxon>
        <taxon>Hyaloscypha variabilis</taxon>
    </lineage>
</organism>
<proteinExistence type="predicted"/>
<dbReference type="Gene3D" id="1.20.58.340">
    <property type="entry name" value="Magnesium transport protein CorA, transmembrane region"/>
    <property type="match status" value="1"/>
</dbReference>
<feature type="region of interest" description="Disordered" evidence="5">
    <location>
        <begin position="136"/>
        <end position="158"/>
    </location>
</feature>